<keyword evidence="3" id="KW-1185">Reference proteome</keyword>
<organism evidence="2 3">
    <name type="scientific">Desulfatitalea alkaliphila</name>
    <dbReference type="NCBI Taxonomy" id="2929485"/>
    <lineage>
        <taxon>Bacteria</taxon>
        <taxon>Pseudomonadati</taxon>
        <taxon>Thermodesulfobacteriota</taxon>
        <taxon>Desulfobacteria</taxon>
        <taxon>Desulfobacterales</taxon>
        <taxon>Desulfosarcinaceae</taxon>
        <taxon>Desulfatitalea</taxon>
    </lineage>
</organism>
<dbReference type="Gene3D" id="3.30.1330.230">
    <property type="match status" value="1"/>
</dbReference>
<dbReference type="Gene3D" id="3.30.40.250">
    <property type="match status" value="1"/>
</dbReference>
<accession>A0AA41R7W3</accession>
<proteinExistence type="predicted"/>
<dbReference type="PANTHER" id="PTHR37809">
    <property type="entry name" value="RIBOSOMAL PROTEIN S12 METHYLTHIOTRANSFERASE ACCESSORY FACTOR YCAO"/>
    <property type="match status" value="1"/>
</dbReference>
<gene>
    <name evidence="2" type="ORF">MRX98_18945</name>
</gene>
<protein>
    <submittedName>
        <fullName evidence="2">YcaO-like family protein</fullName>
    </submittedName>
</protein>
<dbReference type="AlphaFoldDB" id="A0AA41R7W3"/>
<dbReference type="InterPro" id="IPR003776">
    <property type="entry name" value="YcaO-like_dom"/>
</dbReference>
<evidence type="ECO:0000313" key="2">
    <source>
        <dbReference type="EMBL" id="MCJ8502660.1"/>
    </source>
</evidence>
<sequence>MAQHPADPMHYELARIRTEAATGYFDARPEAPLSFAQALSWCRSHPNDQFMRKHLLRMVAEWSPDEMQDHIRRADREDLFLQALLLEACIVLQPFFPLQRRFSDKQQSRLAAFAPSIYIKAHRLRDHRLHRRWIKLLRPNFLRHDPLPAPEPIDLAAPVAAQAVDRAMAAPEPLDRLAERLAPPDGPVAPAGPDAAAMAAEALARLTRAGIDVGPEMRHEASLSPIALLREWQLNFGVACGRHHYRLTGRQIAFGRGLSLENARVACVMEIVERVSAYADIADNAARGYAQDLPLVRARFSELQQEGFAALDPDRLGLEAPYRDEPLYWVEGRSAAAAGAQPVRVPAQAVFLFSNLDETALFSGLGSTGLGAGATPAQARCQALLEVIERDCAATMPCVPALCFDIEPDDPAVARLMQHYAARGIRVGFVDLTGPLGVPCCKSYVVAADGTLAIGTGAHLDARRALLSALTETTYPFPNGPPSRPPSPAAVRVPLSALPDYDRGDPERNLHMLENLLLANGFEPIYVDLTRADLGLPVVRAIVPGMELLGDFDRFSRVHPRLYGHYRKYAPGPEAK</sequence>
<dbReference type="Proteomes" id="UP001165427">
    <property type="component" value="Unassembled WGS sequence"/>
</dbReference>
<dbReference type="Pfam" id="PF02624">
    <property type="entry name" value="YcaO"/>
    <property type="match status" value="2"/>
</dbReference>
<comment type="caution">
    <text evidence="2">The sequence shown here is derived from an EMBL/GenBank/DDBJ whole genome shotgun (WGS) entry which is preliminary data.</text>
</comment>
<feature type="domain" description="YcaO" evidence="1">
    <location>
        <begin position="255"/>
        <end position="576"/>
    </location>
</feature>
<dbReference type="RefSeq" id="WP_246913790.1">
    <property type="nucleotide sequence ID" value="NZ_JALJRB010000030.1"/>
</dbReference>
<dbReference type="EMBL" id="JALJRB010000030">
    <property type="protein sequence ID" value="MCJ8502660.1"/>
    <property type="molecule type" value="Genomic_DNA"/>
</dbReference>
<name>A0AA41R7W3_9BACT</name>
<dbReference type="PANTHER" id="PTHR37809:SF1">
    <property type="entry name" value="RIBOSOMAL PROTEIN S12 METHYLTHIOTRANSFERASE ACCESSORY FACTOR YCAO"/>
    <property type="match status" value="1"/>
</dbReference>
<evidence type="ECO:0000313" key="3">
    <source>
        <dbReference type="Proteomes" id="UP001165427"/>
    </source>
</evidence>
<dbReference type="PROSITE" id="PS51664">
    <property type="entry name" value="YCAO"/>
    <property type="match status" value="1"/>
</dbReference>
<dbReference type="Gene3D" id="3.30.160.660">
    <property type="match status" value="1"/>
</dbReference>
<reference evidence="2" key="1">
    <citation type="submission" date="2022-04" db="EMBL/GenBank/DDBJ databases">
        <title>Desulfatitalea alkaliphila sp. nov., a novel anaerobic sulfate-reducing bacterium isolated from terrestrial mud volcano, Taman Peninsula, Russia.</title>
        <authorList>
            <person name="Khomyakova M.A."/>
            <person name="Merkel A.Y."/>
            <person name="Slobodkin A.I."/>
        </authorList>
    </citation>
    <scope>NUCLEOTIDE SEQUENCE</scope>
    <source>
        <strain evidence="2">M08but</strain>
    </source>
</reference>
<evidence type="ECO:0000259" key="1">
    <source>
        <dbReference type="PROSITE" id="PS51664"/>
    </source>
</evidence>